<dbReference type="CDD" id="cd04301">
    <property type="entry name" value="NAT_SF"/>
    <property type="match status" value="1"/>
</dbReference>
<dbReference type="SUPFAM" id="SSF55729">
    <property type="entry name" value="Acyl-CoA N-acyltransferases (Nat)"/>
    <property type="match status" value="1"/>
</dbReference>
<dbReference type="GO" id="GO:0006357">
    <property type="term" value="P:regulation of transcription by RNA polymerase II"/>
    <property type="evidence" value="ECO:0007669"/>
    <property type="project" value="TreeGrafter"/>
</dbReference>
<dbReference type="GO" id="GO:0016747">
    <property type="term" value="F:acyltransferase activity, transferring groups other than amino-acyl groups"/>
    <property type="evidence" value="ECO:0007669"/>
    <property type="project" value="InterPro"/>
</dbReference>
<evidence type="ECO:0000313" key="3">
    <source>
        <dbReference type="EMBL" id="CAD6342777.1"/>
    </source>
</evidence>
<comment type="caution">
    <text evidence="3">The sequence shown here is derived from an EMBL/GenBank/DDBJ whole genome shotgun (WGS) entry which is preliminary data.</text>
</comment>
<dbReference type="EMBL" id="CAJGYO010000602">
    <property type="protein sequence ID" value="CAD6342777.1"/>
    <property type="molecule type" value="Genomic_DNA"/>
</dbReference>
<dbReference type="PANTHER" id="PTHR46309:SF7">
    <property type="entry name" value="OS04G0433900 PROTEIN"/>
    <property type="match status" value="1"/>
</dbReference>
<dbReference type="GO" id="GO:0003714">
    <property type="term" value="F:transcription corepressor activity"/>
    <property type="evidence" value="ECO:0007669"/>
    <property type="project" value="InterPro"/>
</dbReference>
<protein>
    <recommendedName>
        <fullName evidence="2">N-acetyltransferase domain-containing protein</fullName>
    </recommendedName>
</protein>
<feature type="region of interest" description="Disordered" evidence="1">
    <location>
        <begin position="425"/>
        <end position="445"/>
    </location>
</feature>
<dbReference type="InterPro" id="IPR042163">
    <property type="entry name" value="PHF12"/>
</dbReference>
<dbReference type="InterPro" id="IPR016181">
    <property type="entry name" value="Acyl_CoA_acyltransferase"/>
</dbReference>
<keyword evidence="4" id="KW-1185">Reference proteome</keyword>
<reference evidence="3" key="1">
    <citation type="submission" date="2020-10" db="EMBL/GenBank/DDBJ databases">
        <authorList>
            <person name="Han B."/>
            <person name="Lu T."/>
            <person name="Zhao Q."/>
            <person name="Huang X."/>
            <person name="Zhao Y."/>
        </authorList>
    </citation>
    <scope>NUCLEOTIDE SEQUENCE</scope>
</reference>
<accession>A0A811SP15</accession>
<dbReference type="AlphaFoldDB" id="A0A811SP15"/>
<dbReference type="InterPro" id="IPR000182">
    <property type="entry name" value="GNAT_dom"/>
</dbReference>
<evidence type="ECO:0000259" key="2">
    <source>
        <dbReference type="PROSITE" id="PS51186"/>
    </source>
</evidence>
<dbReference type="Gene3D" id="3.40.630.30">
    <property type="match status" value="1"/>
</dbReference>
<dbReference type="InterPro" id="IPR056511">
    <property type="entry name" value="IDM1_C"/>
</dbReference>
<dbReference type="PROSITE" id="PS51186">
    <property type="entry name" value="GNAT"/>
    <property type="match status" value="1"/>
</dbReference>
<organism evidence="3 4">
    <name type="scientific">Miscanthus lutarioriparius</name>
    <dbReference type="NCBI Taxonomy" id="422564"/>
    <lineage>
        <taxon>Eukaryota</taxon>
        <taxon>Viridiplantae</taxon>
        <taxon>Streptophyta</taxon>
        <taxon>Embryophyta</taxon>
        <taxon>Tracheophyta</taxon>
        <taxon>Spermatophyta</taxon>
        <taxon>Magnoliopsida</taxon>
        <taxon>Liliopsida</taxon>
        <taxon>Poales</taxon>
        <taxon>Poaceae</taxon>
        <taxon>PACMAD clade</taxon>
        <taxon>Panicoideae</taxon>
        <taxon>Andropogonodae</taxon>
        <taxon>Andropogoneae</taxon>
        <taxon>Saccharinae</taxon>
        <taxon>Miscanthus</taxon>
    </lineage>
</organism>
<evidence type="ECO:0000313" key="4">
    <source>
        <dbReference type="Proteomes" id="UP000604825"/>
    </source>
</evidence>
<name>A0A811SP15_9POAL</name>
<proteinExistence type="predicted"/>
<sequence length="478" mass="52715">MVAPHLKERDLLRAEAFPEWRPRLLYLDAVKLGGSKYARLNYQGFYTVILEKGEEILCAASIRVHGMKAAELPFIATCREHRRKGMCRRLINTIEEMLKSFHVKMLVLSAIPELVSTWVSGFGFKPIEEYERKQLDTINLMLFPGTSLLIKSLEDGTLTEKSGAGNDAYDVLGLPDDYCIPNGNDNEHFEEVGSDFIVRQGEASSRSQKSKKNANLQNGIVLPRFFPSCTCPCFVPHCNSLLVQLLEKLAGNETGLLQGFKLLLDLSLQLELSKAADCPLPCKRSCVLLLASEQNGPKSKQLGLEEWKLLKVQLQMYPERLIGVHLRARISTPEATEMTCQNQDNSAGRADGMTELKQQLTDLFPSLRRAATGSVAVTGAPWVRGARDTGTRNGVIMDMDRDEGCRLIGLGGDAATVDRKEAKAVDSGKGMDDDESKGVDSDTGGFDVPAFASRLHTGQNVLQEVSHRSTQAAWNSAK</sequence>
<dbReference type="Pfam" id="PF23209">
    <property type="entry name" value="IDM1_C"/>
    <property type="match status" value="1"/>
</dbReference>
<evidence type="ECO:0000256" key="1">
    <source>
        <dbReference type="SAM" id="MobiDB-lite"/>
    </source>
</evidence>
<dbReference type="PANTHER" id="PTHR46309">
    <property type="entry name" value="PHD FINGER PROTEIN 12"/>
    <property type="match status" value="1"/>
</dbReference>
<feature type="compositionally biased region" description="Basic and acidic residues" evidence="1">
    <location>
        <begin position="425"/>
        <end position="440"/>
    </location>
</feature>
<dbReference type="Proteomes" id="UP000604825">
    <property type="component" value="Unassembled WGS sequence"/>
</dbReference>
<dbReference type="GO" id="GO:0005634">
    <property type="term" value="C:nucleus"/>
    <property type="evidence" value="ECO:0007669"/>
    <property type="project" value="TreeGrafter"/>
</dbReference>
<gene>
    <name evidence="3" type="ORF">NCGR_LOCUS66874</name>
</gene>
<feature type="domain" description="N-acetyltransferase" evidence="2">
    <location>
        <begin position="1"/>
        <end position="146"/>
    </location>
</feature>
<dbReference type="OrthoDB" id="429143at2759"/>